<gene>
    <name evidence="2" type="ORF">VP01_3013g6</name>
</gene>
<dbReference type="OrthoDB" id="3234349at2759"/>
<name>A0A0L6V0B8_9BASI</name>
<comment type="caution">
    <text evidence="2">The sequence shown here is derived from an EMBL/GenBank/DDBJ whole genome shotgun (WGS) entry which is preliminary data.</text>
</comment>
<reference evidence="2 3" key="1">
    <citation type="submission" date="2015-08" db="EMBL/GenBank/DDBJ databases">
        <title>Next Generation Sequencing and Analysis of the Genome of Puccinia sorghi L Schw, the Causal Agent of Maize Common Rust.</title>
        <authorList>
            <person name="Rochi L."/>
            <person name="Burguener G."/>
            <person name="Darino M."/>
            <person name="Turjanski A."/>
            <person name="Kreff E."/>
            <person name="Dieguez M.J."/>
            <person name="Sacco F."/>
        </authorList>
    </citation>
    <scope>NUCLEOTIDE SEQUENCE [LARGE SCALE GENOMIC DNA]</scope>
    <source>
        <strain evidence="2 3">RO10H11247</strain>
    </source>
</reference>
<protein>
    <submittedName>
        <fullName evidence="2">Uncharacterized protein</fullName>
    </submittedName>
</protein>
<evidence type="ECO:0000256" key="1">
    <source>
        <dbReference type="SAM" id="MobiDB-lite"/>
    </source>
</evidence>
<organism evidence="2 3">
    <name type="scientific">Puccinia sorghi</name>
    <dbReference type="NCBI Taxonomy" id="27349"/>
    <lineage>
        <taxon>Eukaryota</taxon>
        <taxon>Fungi</taxon>
        <taxon>Dikarya</taxon>
        <taxon>Basidiomycota</taxon>
        <taxon>Pucciniomycotina</taxon>
        <taxon>Pucciniomycetes</taxon>
        <taxon>Pucciniales</taxon>
        <taxon>Pucciniaceae</taxon>
        <taxon>Puccinia</taxon>
    </lineage>
</organism>
<accession>A0A0L6V0B8</accession>
<proteinExistence type="predicted"/>
<dbReference type="EMBL" id="LAVV01007962">
    <property type="protein sequence ID" value="KNZ54194.1"/>
    <property type="molecule type" value="Genomic_DNA"/>
</dbReference>
<sequence length="267" mass="30527">MTQHSLSLVLYLDPKVTNLWHQGVKISTSVCNLLDIHKLIGCLIVPNNSSHFAIFKTTKSTHLAKAAGINKQSRDVGSNLKPGKMQTHILNLPYWNPIEFVVVELLHLLTGILEWHTRQVWCINEAAMEERSNGHSVSSPENDPGSNHSSQDSLWDQTFITAKNELIKYWYHAMVAELAMVYKQWMRYSFTLSYNFLPIKPTRISLSPFCNSQTSHAFPPPKTAAGFWTCKLSSLRHFEQINGILQNEPATKKLRTEFNILFISYNR</sequence>
<feature type="compositionally biased region" description="Polar residues" evidence="1">
    <location>
        <begin position="134"/>
        <end position="152"/>
    </location>
</feature>
<dbReference type="AlphaFoldDB" id="A0A0L6V0B8"/>
<evidence type="ECO:0000313" key="2">
    <source>
        <dbReference type="EMBL" id="KNZ54194.1"/>
    </source>
</evidence>
<keyword evidence="3" id="KW-1185">Reference proteome</keyword>
<evidence type="ECO:0000313" key="3">
    <source>
        <dbReference type="Proteomes" id="UP000037035"/>
    </source>
</evidence>
<dbReference type="VEuPathDB" id="FungiDB:VP01_3013g6"/>
<dbReference type="Proteomes" id="UP000037035">
    <property type="component" value="Unassembled WGS sequence"/>
</dbReference>
<feature type="region of interest" description="Disordered" evidence="1">
    <location>
        <begin position="132"/>
        <end position="152"/>
    </location>
</feature>